<keyword evidence="4" id="KW-0378">Hydrolase</keyword>
<keyword evidence="2" id="KW-0479">Metal-binding</keyword>
<evidence type="ECO:0000313" key="5">
    <source>
        <dbReference type="Proteomes" id="UP000318478"/>
    </source>
</evidence>
<gene>
    <name evidence="4" type="ORF">Pla123a_47460</name>
</gene>
<reference evidence="4 5" key="1">
    <citation type="submission" date="2019-02" db="EMBL/GenBank/DDBJ databases">
        <title>Deep-cultivation of Planctomycetes and their phenomic and genomic characterization uncovers novel biology.</title>
        <authorList>
            <person name="Wiegand S."/>
            <person name="Jogler M."/>
            <person name="Boedeker C."/>
            <person name="Pinto D."/>
            <person name="Vollmers J."/>
            <person name="Rivas-Marin E."/>
            <person name="Kohn T."/>
            <person name="Peeters S.H."/>
            <person name="Heuer A."/>
            <person name="Rast P."/>
            <person name="Oberbeckmann S."/>
            <person name="Bunk B."/>
            <person name="Jeske O."/>
            <person name="Meyerdierks A."/>
            <person name="Storesund J.E."/>
            <person name="Kallscheuer N."/>
            <person name="Luecker S."/>
            <person name="Lage O.M."/>
            <person name="Pohl T."/>
            <person name="Merkel B.J."/>
            <person name="Hornburger P."/>
            <person name="Mueller R.-W."/>
            <person name="Bruemmer F."/>
            <person name="Labrenz M."/>
            <person name="Spormann A.M."/>
            <person name="Op Den Camp H."/>
            <person name="Overmann J."/>
            <person name="Amann R."/>
            <person name="Jetten M.S.M."/>
            <person name="Mascher T."/>
            <person name="Medema M.H."/>
            <person name="Devos D.P."/>
            <person name="Kaster A.-K."/>
            <person name="Ovreas L."/>
            <person name="Rohde M."/>
            <person name="Galperin M.Y."/>
            <person name="Jogler C."/>
        </authorList>
    </citation>
    <scope>NUCLEOTIDE SEQUENCE [LARGE SCALE GENOMIC DNA]</scope>
    <source>
        <strain evidence="4 5">Pla123a</strain>
    </source>
</reference>
<dbReference type="Proteomes" id="UP000318478">
    <property type="component" value="Unassembled WGS sequence"/>
</dbReference>
<evidence type="ECO:0000313" key="4">
    <source>
        <dbReference type="EMBL" id="TWT66222.1"/>
    </source>
</evidence>
<accession>A0A5C5XX89</accession>
<dbReference type="Gene3D" id="3.90.850.10">
    <property type="entry name" value="Fumarylacetoacetase-like, C-terminal domain"/>
    <property type="match status" value="1"/>
</dbReference>
<comment type="similarity">
    <text evidence="1">Belongs to the FAH family.</text>
</comment>
<dbReference type="RefSeq" id="WP_146591617.1">
    <property type="nucleotide sequence ID" value="NZ_SJPO01000017.1"/>
</dbReference>
<organism evidence="4 5">
    <name type="scientific">Posidoniimonas polymericola</name>
    <dbReference type="NCBI Taxonomy" id="2528002"/>
    <lineage>
        <taxon>Bacteria</taxon>
        <taxon>Pseudomonadati</taxon>
        <taxon>Planctomycetota</taxon>
        <taxon>Planctomycetia</taxon>
        <taxon>Pirellulales</taxon>
        <taxon>Lacipirellulaceae</taxon>
        <taxon>Posidoniimonas</taxon>
    </lineage>
</organism>
<sequence length="276" mass="30197">MLLYRTSSGPVLRSDDSLFSLSEDWQTLVNDPRLADTLKRLRDSASVAAEEAVAEPLAPLCDSQELWASGVTYFRSRTARMEESKEAGGGDFYDRVYHAERPEIFFKATPHRVVGHGQAMTLRQDSQWIVPEPELVLVCASDATIVGYTVGNDLSCRDLEGENPLYLPQAKTFDRCASLGPAILIPENGPIDPESRVLLTIHRGGEAVFEGETTLSQMKRGHAELVDFLFRHNAHPHGVLLMTGTGTVPPEGFSLTSGDVVDITIDGIGTISNPME</sequence>
<dbReference type="EMBL" id="SJPO01000017">
    <property type="protein sequence ID" value="TWT66222.1"/>
    <property type="molecule type" value="Genomic_DNA"/>
</dbReference>
<dbReference type="GO" id="GO:0046872">
    <property type="term" value="F:metal ion binding"/>
    <property type="evidence" value="ECO:0007669"/>
    <property type="project" value="UniProtKB-KW"/>
</dbReference>
<dbReference type="InterPro" id="IPR011234">
    <property type="entry name" value="Fumarylacetoacetase-like_C"/>
</dbReference>
<dbReference type="PANTHER" id="PTHR42796">
    <property type="entry name" value="FUMARYLACETOACETATE HYDROLASE DOMAIN-CONTAINING PROTEIN 2A-RELATED"/>
    <property type="match status" value="1"/>
</dbReference>
<feature type="domain" description="Fumarylacetoacetase-like C-terminal" evidence="3">
    <location>
        <begin position="97"/>
        <end position="274"/>
    </location>
</feature>
<dbReference type="InterPro" id="IPR051121">
    <property type="entry name" value="FAH"/>
</dbReference>
<name>A0A5C5XX89_9BACT</name>
<dbReference type="PANTHER" id="PTHR42796:SF7">
    <property type="entry name" value="2-DEHYDRO-3-DEOXY-D-ARABINONATE DEHYDRATASE"/>
    <property type="match status" value="1"/>
</dbReference>
<dbReference type="GO" id="GO:0044281">
    <property type="term" value="P:small molecule metabolic process"/>
    <property type="evidence" value="ECO:0007669"/>
    <property type="project" value="UniProtKB-ARBA"/>
</dbReference>
<comment type="caution">
    <text evidence="4">The sequence shown here is derived from an EMBL/GenBank/DDBJ whole genome shotgun (WGS) entry which is preliminary data.</text>
</comment>
<dbReference type="GO" id="GO:0016787">
    <property type="term" value="F:hydrolase activity"/>
    <property type="evidence" value="ECO:0007669"/>
    <property type="project" value="UniProtKB-KW"/>
</dbReference>
<keyword evidence="5" id="KW-1185">Reference proteome</keyword>
<evidence type="ECO:0000256" key="2">
    <source>
        <dbReference type="ARBA" id="ARBA00022723"/>
    </source>
</evidence>
<evidence type="ECO:0000256" key="1">
    <source>
        <dbReference type="ARBA" id="ARBA00010211"/>
    </source>
</evidence>
<dbReference type="SUPFAM" id="SSF56529">
    <property type="entry name" value="FAH"/>
    <property type="match status" value="1"/>
</dbReference>
<dbReference type="InterPro" id="IPR036663">
    <property type="entry name" value="Fumarylacetoacetase_C_sf"/>
</dbReference>
<evidence type="ECO:0000259" key="3">
    <source>
        <dbReference type="Pfam" id="PF01557"/>
    </source>
</evidence>
<proteinExistence type="inferred from homology"/>
<dbReference type="AlphaFoldDB" id="A0A5C5XX89"/>
<dbReference type="OrthoDB" id="9779415at2"/>
<protein>
    <submittedName>
        <fullName evidence="4">Fumarylacetoacetate (FAA) hydrolase family protein</fullName>
    </submittedName>
</protein>
<dbReference type="Pfam" id="PF01557">
    <property type="entry name" value="FAA_hydrolase"/>
    <property type="match status" value="1"/>
</dbReference>